<evidence type="ECO:0000313" key="1">
    <source>
        <dbReference type="EMBL" id="CAI0437749.1"/>
    </source>
</evidence>
<name>A0AAV0LVC5_9ROSI</name>
<sequence length="98" mass="11640">MKCLQITKGGLANSDILCVGSRGIVFSLKGERLKRKRRTIMMSVRDQAANQRKPEGIFYREEFGFFMKRKYCRQFGGEISQTWTEWKNRGTRKEKQRR</sequence>
<comment type="caution">
    <text evidence="1">The sequence shown here is derived from an EMBL/GenBank/DDBJ whole genome shotgun (WGS) entry which is preliminary data.</text>
</comment>
<dbReference type="AlphaFoldDB" id="A0AAV0LVC5"/>
<organism evidence="1 2">
    <name type="scientific">Linum tenue</name>
    <dbReference type="NCBI Taxonomy" id="586396"/>
    <lineage>
        <taxon>Eukaryota</taxon>
        <taxon>Viridiplantae</taxon>
        <taxon>Streptophyta</taxon>
        <taxon>Embryophyta</taxon>
        <taxon>Tracheophyta</taxon>
        <taxon>Spermatophyta</taxon>
        <taxon>Magnoliopsida</taxon>
        <taxon>eudicotyledons</taxon>
        <taxon>Gunneridae</taxon>
        <taxon>Pentapetalae</taxon>
        <taxon>rosids</taxon>
        <taxon>fabids</taxon>
        <taxon>Malpighiales</taxon>
        <taxon>Linaceae</taxon>
        <taxon>Linum</taxon>
    </lineage>
</organism>
<protein>
    <submittedName>
        <fullName evidence="1">Uncharacterized protein</fullName>
    </submittedName>
</protein>
<dbReference type="Proteomes" id="UP001154282">
    <property type="component" value="Unassembled WGS sequence"/>
</dbReference>
<proteinExistence type="predicted"/>
<reference evidence="1" key="1">
    <citation type="submission" date="2022-08" db="EMBL/GenBank/DDBJ databases">
        <authorList>
            <person name="Gutierrez-Valencia J."/>
        </authorList>
    </citation>
    <scope>NUCLEOTIDE SEQUENCE</scope>
</reference>
<dbReference type="EMBL" id="CAMGYJ010000006">
    <property type="protein sequence ID" value="CAI0437749.1"/>
    <property type="molecule type" value="Genomic_DNA"/>
</dbReference>
<gene>
    <name evidence="1" type="ORF">LITE_LOCUS25568</name>
</gene>
<evidence type="ECO:0000313" key="2">
    <source>
        <dbReference type="Proteomes" id="UP001154282"/>
    </source>
</evidence>
<keyword evidence="2" id="KW-1185">Reference proteome</keyword>
<accession>A0AAV0LVC5</accession>